<accession>A0A8H7YQB0</accession>
<dbReference type="VEuPathDB" id="FungiDB:I7I52_06112"/>
<organism evidence="2 3">
    <name type="scientific">Ajellomyces capsulatus</name>
    <name type="common">Darling's disease fungus</name>
    <name type="synonym">Histoplasma capsulatum</name>
    <dbReference type="NCBI Taxonomy" id="5037"/>
    <lineage>
        <taxon>Eukaryota</taxon>
        <taxon>Fungi</taxon>
        <taxon>Dikarya</taxon>
        <taxon>Ascomycota</taxon>
        <taxon>Pezizomycotina</taxon>
        <taxon>Eurotiomycetes</taxon>
        <taxon>Eurotiomycetidae</taxon>
        <taxon>Onygenales</taxon>
        <taxon>Ajellomycetaceae</taxon>
        <taxon>Histoplasma</taxon>
    </lineage>
</organism>
<evidence type="ECO:0000313" key="3">
    <source>
        <dbReference type="Proteomes" id="UP000670092"/>
    </source>
</evidence>
<dbReference type="AlphaFoldDB" id="A0A8H7YQB0"/>
<sequence>MVFLSFSSGATSINHLHFCAFSVGCRADNASMSAQPPLQRERKESSESWLQESPERSWRPSTAGNGLISIPTPAIWCRIFAARRPCWKAR</sequence>
<name>A0A8H7YQB0_AJECA</name>
<reference evidence="2 3" key="1">
    <citation type="submission" date="2021-01" db="EMBL/GenBank/DDBJ databases">
        <title>Chromosome-level genome assembly of a human fungal pathogen reveals clustering of transcriptionally co-regulated genes.</title>
        <authorList>
            <person name="Voorhies M."/>
            <person name="Cohen S."/>
            <person name="Shea T.P."/>
            <person name="Petrus S."/>
            <person name="Munoz J.F."/>
            <person name="Poplawski S."/>
            <person name="Goldman W.E."/>
            <person name="Michael T."/>
            <person name="Cuomo C.A."/>
            <person name="Sil A."/>
            <person name="Beyhan S."/>
        </authorList>
    </citation>
    <scope>NUCLEOTIDE SEQUENCE [LARGE SCALE GENOMIC DNA]</scope>
    <source>
        <strain evidence="2 3">G184AR</strain>
    </source>
</reference>
<dbReference type="EMBL" id="JAEVHI010000003">
    <property type="protein sequence ID" value="KAG5295732.1"/>
    <property type="molecule type" value="Genomic_DNA"/>
</dbReference>
<comment type="caution">
    <text evidence="2">The sequence shown here is derived from an EMBL/GenBank/DDBJ whole genome shotgun (WGS) entry which is preliminary data.</text>
</comment>
<evidence type="ECO:0000256" key="1">
    <source>
        <dbReference type="SAM" id="MobiDB-lite"/>
    </source>
</evidence>
<proteinExistence type="predicted"/>
<feature type="region of interest" description="Disordered" evidence="1">
    <location>
        <begin position="30"/>
        <end position="68"/>
    </location>
</feature>
<dbReference type="Proteomes" id="UP000670092">
    <property type="component" value="Unassembled WGS sequence"/>
</dbReference>
<gene>
    <name evidence="2" type="ORF">I7I52_06112</name>
</gene>
<protein>
    <submittedName>
        <fullName evidence="2">Uncharacterized protein</fullName>
    </submittedName>
</protein>
<evidence type="ECO:0000313" key="2">
    <source>
        <dbReference type="EMBL" id="KAG5295732.1"/>
    </source>
</evidence>